<name>A0A8T0TSL5_PANVG</name>
<protein>
    <recommendedName>
        <fullName evidence="7">BTB domain-containing protein</fullName>
    </recommendedName>
</protein>
<proteinExistence type="inferred from homology"/>
<reference evidence="5" key="1">
    <citation type="submission" date="2020-05" db="EMBL/GenBank/DDBJ databases">
        <title>WGS assembly of Panicum virgatum.</title>
        <authorList>
            <person name="Lovell J.T."/>
            <person name="Jenkins J."/>
            <person name="Shu S."/>
            <person name="Juenger T.E."/>
            <person name="Schmutz J."/>
        </authorList>
    </citation>
    <scope>NUCLEOTIDE SEQUENCE</scope>
    <source>
        <strain evidence="5">AP13</strain>
    </source>
</reference>
<evidence type="ECO:0000256" key="2">
    <source>
        <dbReference type="ARBA" id="ARBA00010846"/>
    </source>
</evidence>
<dbReference type="Gene3D" id="3.30.710.10">
    <property type="entry name" value="Potassium Channel Kv1.1, Chain A"/>
    <property type="match status" value="1"/>
</dbReference>
<feature type="domain" description="BTB" evidence="3">
    <location>
        <begin position="3"/>
        <end position="55"/>
    </location>
</feature>
<dbReference type="Pfam" id="PF00651">
    <property type="entry name" value="BTB"/>
    <property type="match status" value="1"/>
</dbReference>
<feature type="domain" description="BPM/SPOP BACK" evidence="4">
    <location>
        <begin position="61"/>
        <end position="117"/>
    </location>
</feature>
<dbReference type="PANTHER" id="PTHR26379:SF422">
    <property type="entry name" value="BTB DOMAIN-CONTAINING PROTEIN"/>
    <property type="match status" value="1"/>
</dbReference>
<organism evidence="5 6">
    <name type="scientific">Panicum virgatum</name>
    <name type="common">Blackwell switchgrass</name>
    <dbReference type="NCBI Taxonomy" id="38727"/>
    <lineage>
        <taxon>Eukaryota</taxon>
        <taxon>Viridiplantae</taxon>
        <taxon>Streptophyta</taxon>
        <taxon>Embryophyta</taxon>
        <taxon>Tracheophyta</taxon>
        <taxon>Spermatophyta</taxon>
        <taxon>Magnoliopsida</taxon>
        <taxon>Liliopsida</taxon>
        <taxon>Poales</taxon>
        <taxon>Poaceae</taxon>
        <taxon>PACMAD clade</taxon>
        <taxon>Panicoideae</taxon>
        <taxon>Panicodae</taxon>
        <taxon>Paniceae</taxon>
        <taxon>Panicinae</taxon>
        <taxon>Panicum</taxon>
        <taxon>Panicum sect. Hiantes</taxon>
    </lineage>
</organism>
<comment type="similarity">
    <text evidence="2">Belongs to the Tdpoz family.</text>
</comment>
<dbReference type="PANTHER" id="PTHR26379">
    <property type="entry name" value="BTB/POZ AND MATH DOMAIN-CONTAINING PROTEIN 1"/>
    <property type="match status" value="1"/>
</dbReference>
<evidence type="ECO:0000259" key="3">
    <source>
        <dbReference type="Pfam" id="PF00651"/>
    </source>
</evidence>
<gene>
    <name evidence="5" type="ORF">PVAP13_4KG109400</name>
</gene>
<evidence type="ECO:0008006" key="7">
    <source>
        <dbReference type="Google" id="ProtNLM"/>
    </source>
</evidence>
<dbReference type="AlphaFoldDB" id="A0A8T0TSL5"/>
<dbReference type="InterPro" id="IPR011333">
    <property type="entry name" value="SKP1/BTB/POZ_sf"/>
</dbReference>
<dbReference type="InterPro" id="IPR045005">
    <property type="entry name" value="BPM1-6"/>
</dbReference>
<accession>A0A8T0TSL5</accession>
<comment type="caution">
    <text evidence="5">The sequence shown here is derived from an EMBL/GenBank/DDBJ whole genome shotgun (WGS) entry which is preliminary data.</text>
</comment>
<dbReference type="InterPro" id="IPR056423">
    <property type="entry name" value="BACK_BPM_SPOP"/>
</dbReference>
<dbReference type="SUPFAM" id="SSF54695">
    <property type="entry name" value="POZ domain"/>
    <property type="match status" value="1"/>
</dbReference>
<comment type="pathway">
    <text evidence="1">Protein modification; protein ubiquitination.</text>
</comment>
<evidence type="ECO:0000259" key="4">
    <source>
        <dbReference type="Pfam" id="PF24570"/>
    </source>
</evidence>
<dbReference type="InterPro" id="IPR000210">
    <property type="entry name" value="BTB/POZ_dom"/>
</dbReference>
<dbReference type="GO" id="GO:0016567">
    <property type="term" value="P:protein ubiquitination"/>
    <property type="evidence" value="ECO:0007669"/>
    <property type="project" value="InterPro"/>
</dbReference>
<evidence type="ECO:0000256" key="1">
    <source>
        <dbReference type="ARBA" id="ARBA00004906"/>
    </source>
</evidence>
<dbReference type="Proteomes" id="UP000823388">
    <property type="component" value="Chromosome 4K"/>
</dbReference>
<sequence>MLPQVFKSLLHFIYTDSLPEVTGVEGSMMAEHLLAAADRFGMQGLKLICEEKLIRELNENTAAKILKLAVQHNSSFLREACFVFLSDPPVLEAAMAMDDGLLEQVAKICPALLKKMWAYEDDPMQDELDMCLTVCDEFLAVI</sequence>
<evidence type="ECO:0000313" key="5">
    <source>
        <dbReference type="EMBL" id="KAG2611826.1"/>
    </source>
</evidence>
<dbReference type="EMBL" id="CM029043">
    <property type="protein sequence ID" value="KAG2611826.1"/>
    <property type="molecule type" value="Genomic_DNA"/>
</dbReference>
<dbReference type="Pfam" id="PF24570">
    <property type="entry name" value="BACK_BPM_SPOP"/>
    <property type="match status" value="1"/>
</dbReference>
<evidence type="ECO:0000313" key="6">
    <source>
        <dbReference type="Proteomes" id="UP000823388"/>
    </source>
</evidence>
<keyword evidence="6" id="KW-1185">Reference proteome</keyword>